<dbReference type="WBParaSite" id="TASK_0000029001-mRNA-1">
    <property type="protein sequence ID" value="TASK_0000029001-mRNA-1"/>
    <property type="gene ID" value="TASK_0000029001"/>
</dbReference>
<evidence type="ECO:0000313" key="2">
    <source>
        <dbReference type="Proteomes" id="UP000282613"/>
    </source>
</evidence>
<organism evidence="3">
    <name type="scientific">Taenia asiatica</name>
    <name type="common">Asian tapeworm</name>
    <dbReference type="NCBI Taxonomy" id="60517"/>
    <lineage>
        <taxon>Eukaryota</taxon>
        <taxon>Metazoa</taxon>
        <taxon>Spiralia</taxon>
        <taxon>Lophotrochozoa</taxon>
        <taxon>Platyhelminthes</taxon>
        <taxon>Cestoda</taxon>
        <taxon>Eucestoda</taxon>
        <taxon>Cyclophyllidea</taxon>
        <taxon>Taeniidae</taxon>
        <taxon>Taenia</taxon>
    </lineage>
</organism>
<dbReference type="Proteomes" id="UP000282613">
    <property type="component" value="Unassembled WGS sequence"/>
</dbReference>
<sequence>MGLWMPREVYVTVENTSGVPGVFTCKLDYFQSQEQVSLESAIFQHEDWQTQNAKAHELCRRLLKPKQAFAVSINPSSSAIKLLAHGTVTVSLIGCADIFGEFHDTLTISVVPLKKYETEPRTLIARLPVIARAYGSPVDFLTATKSINKKAFNECLKSKVMDAKFSELLLSSIPARETTLSELIGISTVVEMEKTNDFSIFAPSITFMENHHFPFNPILEAKPFISLLIRPHEGYAVSRSHTTACRLIEPTGINESGITLSPLQSIIPPHREASTFVSIDGRIAGLQKVEKIEAYAQGFISIEEAGDNVRLPEPLLLPQLRLNLKATAMQPIVTLEYGDEMDTPVKLLPCELKHPPKPFQISLRAEDFILSSSQFSSTQQKSSQRYADEDQLLILEYSKRSSSSRHLANRVWCLRRLVVRNLSPYPVAVQAEASEGEIYFKEDIQVRAEHCRHVIEILDSRQAKDPLPSKKWLKVAAKDKQSVRYCCFFQSLFSM</sequence>
<gene>
    <name evidence="1" type="ORF">TASK_LOCUS291</name>
</gene>
<evidence type="ECO:0000313" key="3">
    <source>
        <dbReference type="WBParaSite" id="TASK_0000029001-mRNA-1"/>
    </source>
</evidence>
<dbReference type="EMBL" id="UYRS01000033">
    <property type="protein sequence ID" value="VDK20604.1"/>
    <property type="molecule type" value="Genomic_DNA"/>
</dbReference>
<reference evidence="3" key="1">
    <citation type="submission" date="2017-02" db="UniProtKB">
        <authorList>
            <consortium name="WormBaseParasite"/>
        </authorList>
    </citation>
    <scope>IDENTIFICATION</scope>
</reference>
<proteinExistence type="predicted"/>
<reference evidence="1 2" key="2">
    <citation type="submission" date="2018-11" db="EMBL/GenBank/DDBJ databases">
        <authorList>
            <consortium name="Pathogen Informatics"/>
        </authorList>
    </citation>
    <scope>NUCLEOTIDE SEQUENCE [LARGE SCALE GENOMIC DNA]</scope>
</reference>
<accession>A0A0R3VSW6</accession>
<dbReference type="AlphaFoldDB" id="A0A0R3VSW6"/>
<protein>
    <submittedName>
        <fullName evidence="3">SHR-BD domain-containing protein</fullName>
    </submittedName>
</protein>
<dbReference type="OrthoDB" id="2115465at2759"/>
<dbReference type="STRING" id="60517.A0A0R3VSW6"/>
<evidence type="ECO:0000313" key="1">
    <source>
        <dbReference type="EMBL" id="VDK20604.1"/>
    </source>
</evidence>
<keyword evidence="2" id="KW-1185">Reference proteome</keyword>
<name>A0A0R3VSW6_TAEAS</name>